<dbReference type="Pfam" id="PF20151">
    <property type="entry name" value="DUF6533"/>
    <property type="match status" value="1"/>
</dbReference>
<name>A0AA39NXK6_9AGAR</name>
<evidence type="ECO:0000313" key="4">
    <source>
        <dbReference type="Proteomes" id="UP001175227"/>
    </source>
</evidence>
<dbReference type="AlphaFoldDB" id="A0AA39NXK6"/>
<dbReference type="EMBL" id="JAUEPR010000031">
    <property type="protein sequence ID" value="KAK0473746.1"/>
    <property type="molecule type" value="Genomic_DNA"/>
</dbReference>
<organism evidence="3 4">
    <name type="scientific">Armillaria novae-zelandiae</name>
    <dbReference type="NCBI Taxonomy" id="153914"/>
    <lineage>
        <taxon>Eukaryota</taxon>
        <taxon>Fungi</taxon>
        <taxon>Dikarya</taxon>
        <taxon>Basidiomycota</taxon>
        <taxon>Agaricomycotina</taxon>
        <taxon>Agaricomycetes</taxon>
        <taxon>Agaricomycetidae</taxon>
        <taxon>Agaricales</taxon>
        <taxon>Marasmiineae</taxon>
        <taxon>Physalacriaceae</taxon>
        <taxon>Armillaria</taxon>
    </lineage>
</organism>
<evidence type="ECO:0000259" key="2">
    <source>
        <dbReference type="Pfam" id="PF20151"/>
    </source>
</evidence>
<feature type="transmembrane region" description="Helical" evidence="1">
    <location>
        <begin position="76"/>
        <end position="99"/>
    </location>
</feature>
<feature type="transmembrane region" description="Helical" evidence="1">
    <location>
        <begin position="43"/>
        <end position="64"/>
    </location>
</feature>
<evidence type="ECO:0000313" key="3">
    <source>
        <dbReference type="EMBL" id="KAK0473746.1"/>
    </source>
</evidence>
<accession>A0AA39NXK6</accession>
<keyword evidence="1" id="KW-1133">Transmembrane helix</keyword>
<keyword evidence="1" id="KW-0812">Transmembrane</keyword>
<feature type="domain" description="DUF6533" evidence="2">
    <location>
        <begin position="46"/>
        <end position="92"/>
    </location>
</feature>
<protein>
    <recommendedName>
        <fullName evidence="2">DUF6533 domain-containing protein</fullName>
    </recommendedName>
</protein>
<proteinExistence type="predicted"/>
<gene>
    <name evidence="3" type="ORF">IW261DRAFT_675606</name>
</gene>
<reference evidence="3" key="1">
    <citation type="submission" date="2023-06" db="EMBL/GenBank/DDBJ databases">
        <authorList>
            <consortium name="Lawrence Berkeley National Laboratory"/>
            <person name="Ahrendt S."/>
            <person name="Sahu N."/>
            <person name="Indic B."/>
            <person name="Wong-Bajracharya J."/>
            <person name="Merenyi Z."/>
            <person name="Ke H.-M."/>
            <person name="Monk M."/>
            <person name="Kocsube S."/>
            <person name="Drula E."/>
            <person name="Lipzen A."/>
            <person name="Balint B."/>
            <person name="Henrissat B."/>
            <person name="Andreopoulos B."/>
            <person name="Martin F.M."/>
            <person name="Harder C.B."/>
            <person name="Rigling D."/>
            <person name="Ford K.L."/>
            <person name="Foster G.D."/>
            <person name="Pangilinan J."/>
            <person name="Papanicolaou A."/>
            <person name="Barry K."/>
            <person name="LaButti K."/>
            <person name="Viragh M."/>
            <person name="Koriabine M."/>
            <person name="Yan M."/>
            <person name="Riley R."/>
            <person name="Champramary S."/>
            <person name="Plett K.L."/>
            <person name="Tsai I.J."/>
            <person name="Slot J."/>
            <person name="Sipos G."/>
            <person name="Plett J."/>
            <person name="Nagy L.G."/>
            <person name="Grigoriev I.V."/>
        </authorList>
    </citation>
    <scope>NUCLEOTIDE SEQUENCE</scope>
    <source>
        <strain evidence="3">ICMP 16352</strain>
    </source>
</reference>
<sequence length="121" mass="14178">MPKFFPHHPPEVPRRFLCFPRPKTPMSMIESSSLSLEYQDLNVNYYVSLVALSILYYDYALTFGLEVSRFWVHRGFSWAAFFFYLNRYLGIFGHIPVVVENFWTGSPSNKDQMSVVSAHIE</sequence>
<comment type="caution">
    <text evidence="3">The sequence shown here is derived from an EMBL/GenBank/DDBJ whole genome shotgun (WGS) entry which is preliminary data.</text>
</comment>
<dbReference type="InterPro" id="IPR045340">
    <property type="entry name" value="DUF6533"/>
</dbReference>
<evidence type="ECO:0000256" key="1">
    <source>
        <dbReference type="SAM" id="Phobius"/>
    </source>
</evidence>
<keyword evidence="1" id="KW-0472">Membrane</keyword>
<keyword evidence="4" id="KW-1185">Reference proteome</keyword>
<dbReference type="Proteomes" id="UP001175227">
    <property type="component" value="Unassembled WGS sequence"/>
</dbReference>